<evidence type="ECO:0000313" key="16">
    <source>
        <dbReference type="Proteomes" id="UP001301958"/>
    </source>
</evidence>
<comment type="function">
    <text evidence="11">Involved in deacetylation of histones, chromatin assembly and chromosome segregation. May act as a transcriptional oscillator, directing histone deacetylases to specific chromosomal domains. Component of the NuA4 histone acetyltransferase complex which is involved in transcriptional activation of selected genes principally by acetylation of nucleosomal histone H4 and H2A. The NuA4 complex is also involved in DNA repair.</text>
</comment>
<accession>A0AAN7H124</accession>
<comment type="subunit">
    <text evidence="3">Component of the NuA4 histone acetyltransferase complex.</text>
</comment>
<dbReference type="FunFam" id="2.30.30.140:FF:000149">
    <property type="entry name" value="WGS project CABT00000000 data, contig 2.3"/>
    <property type="match status" value="1"/>
</dbReference>
<dbReference type="GO" id="GO:0035267">
    <property type="term" value="C:NuA4 histone acetyltransferase complex"/>
    <property type="evidence" value="ECO:0007669"/>
    <property type="project" value="TreeGrafter"/>
</dbReference>
<dbReference type="PANTHER" id="PTHR10880">
    <property type="entry name" value="MORTALITY FACTOR 4-LIKE PROTEIN"/>
    <property type="match status" value="1"/>
</dbReference>
<dbReference type="InterPro" id="IPR038217">
    <property type="entry name" value="MRG_C_sf"/>
</dbReference>
<evidence type="ECO:0000256" key="9">
    <source>
        <dbReference type="ARBA" id="ARBA00023204"/>
    </source>
</evidence>
<dbReference type="PROSITE" id="PS51640">
    <property type="entry name" value="MRG"/>
    <property type="match status" value="1"/>
</dbReference>
<dbReference type="PANTHER" id="PTHR10880:SF15">
    <property type="entry name" value="MSL COMPLEX SUBUNIT 3"/>
    <property type="match status" value="1"/>
</dbReference>
<sequence>MPPKQAAAAQAPFSKDERVLCFHMEMLYEAKVLEVRSADNADGWEYKIHYKGWKSSWDDWVPQDRVRKFTEENKDLAAQLLAQYKTLQAGKNANKSTRKGGPSGSGGAGGRAGGGSDMSSARGSEERTHGGTTTATGRAGQRRARDFDLEHEDNFHTRPSIKLPMADHLKAMLVDDWENVTKSMQLVPLPHVHPANEIFEDFLAEERPKYEEGSAALDIMEETIAGLREYFDRCLGRILLYRFERVQYKDMCALWNSAKDPKHQSAVDTYGAEHLARLLVTLPELIAQTNMDQQSANRLRDEVQKFTDWLARNVTKYFVSEYETPGQEYLDLARQH</sequence>
<comment type="similarity">
    <text evidence="2">Belongs to the MRG family.</text>
</comment>
<dbReference type="Gene3D" id="2.30.30.140">
    <property type="match status" value="1"/>
</dbReference>
<evidence type="ECO:0000256" key="10">
    <source>
        <dbReference type="ARBA" id="ARBA00023242"/>
    </source>
</evidence>
<dbReference type="AlphaFoldDB" id="A0AAN7H124"/>
<dbReference type="GO" id="GO:0032221">
    <property type="term" value="C:Rpd3S complex"/>
    <property type="evidence" value="ECO:0007669"/>
    <property type="project" value="TreeGrafter"/>
</dbReference>
<dbReference type="Proteomes" id="UP001301958">
    <property type="component" value="Unassembled WGS sequence"/>
</dbReference>
<dbReference type="Gene3D" id="1.10.274.30">
    <property type="entry name" value="MRG domain"/>
    <property type="match status" value="1"/>
</dbReference>
<evidence type="ECO:0000256" key="5">
    <source>
        <dbReference type="ARBA" id="ARBA00022763"/>
    </source>
</evidence>
<dbReference type="SUPFAM" id="SSF54160">
    <property type="entry name" value="Chromo domain-like"/>
    <property type="match status" value="1"/>
</dbReference>
<evidence type="ECO:0000256" key="13">
    <source>
        <dbReference type="SAM" id="MobiDB-lite"/>
    </source>
</evidence>
<name>A0AAN7H124_9PEZI</name>
<proteinExistence type="inferred from homology"/>
<dbReference type="InterPro" id="IPR016197">
    <property type="entry name" value="Chromo-like_dom_sf"/>
</dbReference>
<dbReference type="FunFam" id="1.10.274.30:FF:000004">
    <property type="entry name" value="Putative Chromatin modification-related protein eaf3"/>
    <property type="match status" value="1"/>
</dbReference>
<evidence type="ECO:0000256" key="11">
    <source>
        <dbReference type="ARBA" id="ARBA00057322"/>
    </source>
</evidence>
<dbReference type="SMART" id="SM00298">
    <property type="entry name" value="CHROMO"/>
    <property type="match status" value="1"/>
</dbReference>
<evidence type="ECO:0000256" key="7">
    <source>
        <dbReference type="ARBA" id="ARBA00023015"/>
    </source>
</evidence>
<dbReference type="EMBL" id="MU865320">
    <property type="protein sequence ID" value="KAK4228317.1"/>
    <property type="molecule type" value="Genomic_DNA"/>
</dbReference>
<dbReference type="Pfam" id="PF05712">
    <property type="entry name" value="MRG"/>
    <property type="match status" value="1"/>
</dbReference>
<dbReference type="Pfam" id="PF22732">
    <property type="entry name" value="MSL3_chromo-like"/>
    <property type="match status" value="1"/>
</dbReference>
<evidence type="ECO:0000256" key="6">
    <source>
        <dbReference type="ARBA" id="ARBA00022853"/>
    </source>
</evidence>
<dbReference type="PIRSF" id="PIRSF038133">
    <property type="entry name" value="HAT_Nua4_EAF3/MRG15"/>
    <property type="match status" value="1"/>
</dbReference>
<reference evidence="15" key="2">
    <citation type="submission" date="2023-05" db="EMBL/GenBank/DDBJ databases">
        <authorList>
            <consortium name="Lawrence Berkeley National Laboratory"/>
            <person name="Steindorff A."/>
            <person name="Hensen N."/>
            <person name="Bonometti L."/>
            <person name="Westerberg I."/>
            <person name="Brannstrom I.O."/>
            <person name="Guillou S."/>
            <person name="Cros-Aarteil S."/>
            <person name="Calhoun S."/>
            <person name="Haridas S."/>
            <person name="Kuo A."/>
            <person name="Mondo S."/>
            <person name="Pangilinan J."/>
            <person name="Riley R."/>
            <person name="Labutti K."/>
            <person name="Andreopoulos B."/>
            <person name="Lipzen A."/>
            <person name="Chen C."/>
            <person name="Yanf M."/>
            <person name="Daum C."/>
            <person name="Ng V."/>
            <person name="Clum A."/>
            <person name="Ohm R."/>
            <person name="Martin F."/>
            <person name="Silar P."/>
            <person name="Natvig D."/>
            <person name="Lalanne C."/>
            <person name="Gautier V."/>
            <person name="Ament-Velasquez S.L."/>
            <person name="Kruys A."/>
            <person name="Hutchinson M.I."/>
            <person name="Powell A.J."/>
            <person name="Barry K."/>
            <person name="Miller A.N."/>
            <person name="Grigoriev I.V."/>
            <person name="Debuchy R."/>
            <person name="Gladieux P."/>
            <person name="Thoren M.H."/>
            <person name="Johannesson H."/>
        </authorList>
    </citation>
    <scope>NUCLEOTIDE SEQUENCE</scope>
    <source>
        <strain evidence="15">CBS 990.96</strain>
    </source>
</reference>
<dbReference type="GO" id="GO:0006338">
    <property type="term" value="P:chromatin remodeling"/>
    <property type="evidence" value="ECO:0007669"/>
    <property type="project" value="UniProtKB-ARBA"/>
</dbReference>
<keyword evidence="16" id="KW-1185">Reference proteome</keyword>
<dbReference type="InterPro" id="IPR000953">
    <property type="entry name" value="Chromo/chromo_shadow_dom"/>
</dbReference>
<keyword evidence="8" id="KW-0804">Transcription</keyword>
<evidence type="ECO:0000256" key="3">
    <source>
        <dbReference type="ARBA" id="ARBA00011353"/>
    </source>
</evidence>
<dbReference type="InterPro" id="IPR008676">
    <property type="entry name" value="MRG"/>
</dbReference>
<feature type="domain" description="Chromo" evidence="14">
    <location>
        <begin position="27"/>
        <end position="89"/>
    </location>
</feature>
<dbReference type="GO" id="GO:0006355">
    <property type="term" value="P:regulation of DNA-templated transcription"/>
    <property type="evidence" value="ECO:0007669"/>
    <property type="project" value="InterPro"/>
</dbReference>
<organism evidence="15 16">
    <name type="scientific">Podospora fimiseda</name>
    <dbReference type="NCBI Taxonomy" id="252190"/>
    <lineage>
        <taxon>Eukaryota</taxon>
        <taxon>Fungi</taxon>
        <taxon>Dikarya</taxon>
        <taxon>Ascomycota</taxon>
        <taxon>Pezizomycotina</taxon>
        <taxon>Sordariomycetes</taxon>
        <taxon>Sordariomycetidae</taxon>
        <taxon>Sordariales</taxon>
        <taxon>Podosporaceae</taxon>
        <taxon>Podospora</taxon>
    </lineage>
</organism>
<dbReference type="GO" id="GO:0006281">
    <property type="term" value="P:DNA repair"/>
    <property type="evidence" value="ECO:0007669"/>
    <property type="project" value="UniProtKB-KW"/>
</dbReference>
<keyword evidence="6" id="KW-0156">Chromatin regulator</keyword>
<feature type="region of interest" description="Disordered" evidence="13">
    <location>
        <begin position="89"/>
        <end position="144"/>
    </location>
</feature>
<keyword evidence="10" id="KW-0539">Nucleus</keyword>
<dbReference type="InterPro" id="IPR053820">
    <property type="entry name" value="MSL3_chromo-like"/>
</dbReference>
<evidence type="ECO:0000256" key="1">
    <source>
        <dbReference type="ARBA" id="ARBA00004123"/>
    </source>
</evidence>
<comment type="subcellular location">
    <subcellularLocation>
        <location evidence="1">Nucleus</location>
    </subcellularLocation>
</comment>
<keyword evidence="9" id="KW-0234">DNA repair</keyword>
<evidence type="ECO:0000259" key="14">
    <source>
        <dbReference type="SMART" id="SM00298"/>
    </source>
</evidence>
<comment type="caution">
    <text evidence="15">The sequence shown here is derived from an EMBL/GenBank/DDBJ whole genome shotgun (WGS) entry which is preliminary data.</text>
</comment>
<evidence type="ECO:0000256" key="12">
    <source>
        <dbReference type="ARBA" id="ARBA00072864"/>
    </source>
</evidence>
<keyword evidence="5" id="KW-0227">DNA damage</keyword>
<protein>
    <recommendedName>
        <fullName evidence="4">Chromatin modification-related protein EAF3</fullName>
    </recommendedName>
    <alternativeName>
        <fullName evidence="12">Chromatin modification-related protein eaf3</fullName>
    </alternativeName>
</protein>
<evidence type="ECO:0000256" key="4">
    <source>
        <dbReference type="ARBA" id="ARBA00018505"/>
    </source>
</evidence>
<reference evidence="15" key="1">
    <citation type="journal article" date="2023" name="Mol. Phylogenet. Evol.">
        <title>Genome-scale phylogeny and comparative genomics of the fungal order Sordariales.</title>
        <authorList>
            <person name="Hensen N."/>
            <person name="Bonometti L."/>
            <person name="Westerberg I."/>
            <person name="Brannstrom I.O."/>
            <person name="Guillou S."/>
            <person name="Cros-Aarteil S."/>
            <person name="Calhoun S."/>
            <person name="Haridas S."/>
            <person name="Kuo A."/>
            <person name="Mondo S."/>
            <person name="Pangilinan J."/>
            <person name="Riley R."/>
            <person name="LaButti K."/>
            <person name="Andreopoulos B."/>
            <person name="Lipzen A."/>
            <person name="Chen C."/>
            <person name="Yan M."/>
            <person name="Daum C."/>
            <person name="Ng V."/>
            <person name="Clum A."/>
            <person name="Steindorff A."/>
            <person name="Ohm R.A."/>
            <person name="Martin F."/>
            <person name="Silar P."/>
            <person name="Natvig D.O."/>
            <person name="Lalanne C."/>
            <person name="Gautier V."/>
            <person name="Ament-Velasquez S.L."/>
            <person name="Kruys A."/>
            <person name="Hutchinson M.I."/>
            <person name="Powell A.J."/>
            <person name="Barry K."/>
            <person name="Miller A.N."/>
            <person name="Grigoriev I.V."/>
            <person name="Debuchy R."/>
            <person name="Gladieux P."/>
            <person name="Hiltunen Thoren M."/>
            <person name="Johannesson H."/>
        </authorList>
    </citation>
    <scope>NUCLEOTIDE SEQUENCE</scope>
    <source>
        <strain evidence="15">CBS 990.96</strain>
    </source>
</reference>
<gene>
    <name evidence="15" type="ORF">QBC38DRAFT_158972</name>
</gene>
<dbReference type="InterPro" id="IPR026541">
    <property type="entry name" value="MRG_dom"/>
</dbReference>
<keyword evidence="7" id="KW-0805">Transcription regulation</keyword>
<feature type="compositionally biased region" description="Low complexity" evidence="13">
    <location>
        <begin position="130"/>
        <end position="139"/>
    </location>
</feature>
<feature type="compositionally biased region" description="Gly residues" evidence="13">
    <location>
        <begin position="101"/>
        <end position="116"/>
    </location>
</feature>
<evidence type="ECO:0000256" key="8">
    <source>
        <dbReference type="ARBA" id="ARBA00023163"/>
    </source>
</evidence>
<dbReference type="CDD" id="cd18983">
    <property type="entry name" value="CBD_MSL3_like"/>
    <property type="match status" value="1"/>
</dbReference>
<evidence type="ECO:0000313" key="15">
    <source>
        <dbReference type="EMBL" id="KAK4228317.1"/>
    </source>
</evidence>
<evidence type="ECO:0000256" key="2">
    <source>
        <dbReference type="ARBA" id="ARBA00009093"/>
    </source>
</evidence>